<organism evidence="2 3">
    <name type="scientific">Providencia alcalifaciens 205/92</name>
    <dbReference type="NCBI Taxonomy" id="1256988"/>
    <lineage>
        <taxon>Bacteria</taxon>
        <taxon>Pseudomonadati</taxon>
        <taxon>Pseudomonadota</taxon>
        <taxon>Gammaproteobacteria</taxon>
        <taxon>Enterobacterales</taxon>
        <taxon>Morganellaceae</taxon>
        <taxon>Providencia</taxon>
    </lineage>
</organism>
<comment type="caution">
    <text evidence="2">The sequence shown here is derived from an EMBL/GenBank/DDBJ whole genome shotgun (WGS) entry which is preliminary data.</text>
</comment>
<evidence type="ECO:0000256" key="1">
    <source>
        <dbReference type="SAM" id="Phobius"/>
    </source>
</evidence>
<keyword evidence="1" id="KW-1133">Transmembrane helix</keyword>
<reference evidence="2 3" key="1">
    <citation type="submission" date="2014-01" db="EMBL/GenBank/DDBJ databases">
        <authorList>
            <person name="Durkin A.S."/>
            <person name="McCorrison J."/>
            <person name="Torralba M."/>
            <person name="Gillis M."/>
            <person name="Haft D.H."/>
            <person name="Methe B."/>
            <person name="Sutton G."/>
            <person name="Nelson K.E."/>
        </authorList>
    </citation>
    <scope>NUCLEOTIDE SEQUENCE [LARGE SCALE GENOMIC DNA]</scope>
    <source>
        <strain evidence="2 3">205/92</strain>
    </source>
</reference>
<name>A0AAV3M9D7_9GAMM</name>
<dbReference type="Proteomes" id="UP000022311">
    <property type="component" value="Unassembled WGS sequence"/>
</dbReference>
<evidence type="ECO:0000313" key="2">
    <source>
        <dbReference type="EMBL" id="EUD12140.1"/>
    </source>
</evidence>
<evidence type="ECO:0000313" key="3">
    <source>
        <dbReference type="Proteomes" id="UP000022311"/>
    </source>
</evidence>
<keyword evidence="1" id="KW-0812">Transmembrane</keyword>
<gene>
    <name evidence="2" type="ORF">HMPREF1563_1558</name>
</gene>
<dbReference type="AlphaFoldDB" id="A0AAV3M9D7"/>
<feature type="transmembrane region" description="Helical" evidence="1">
    <location>
        <begin position="31"/>
        <end position="50"/>
    </location>
</feature>
<keyword evidence="1" id="KW-0472">Membrane</keyword>
<protein>
    <submittedName>
        <fullName evidence="2">Uncharacterized protein</fullName>
    </submittedName>
</protein>
<accession>A0AAV3M9D7</accession>
<sequence length="51" mass="6148">MPKINELKRQELSYRLNSESFKDEVKNKIKWDWVAIVIALLAFITLISRWI</sequence>
<dbReference type="EMBL" id="JALD01000028">
    <property type="protein sequence ID" value="EUD12140.1"/>
    <property type="molecule type" value="Genomic_DNA"/>
</dbReference>
<proteinExistence type="predicted"/>